<dbReference type="OrthoDB" id="2416077at2759"/>
<accession>A0A9P6Y0C4</accession>
<proteinExistence type="predicted"/>
<dbReference type="EMBL" id="JAANIT010002622">
    <property type="protein sequence ID" value="KAG1535907.1"/>
    <property type="molecule type" value="Genomic_DNA"/>
</dbReference>
<evidence type="ECO:0000313" key="1">
    <source>
        <dbReference type="EMBL" id="KAG1535907.1"/>
    </source>
</evidence>
<protein>
    <recommendedName>
        <fullName evidence="3">Transposase</fullName>
    </recommendedName>
</protein>
<name>A0A9P6Y0C4_RHIOR</name>
<gene>
    <name evidence="1" type="ORF">G6F51_011265</name>
</gene>
<reference evidence="1" key="1">
    <citation type="journal article" date="2020" name="Microb. Genom.">
        <title>Genetic diversity of clinical and environmental Mucorales isolates obtained from an investigation of mucormycosis cases among solid organ transplant recipients.</title>
        <authorList>
            <person name="Nguyen M.H."/>
            <person name="Kaul D."/>
            <person name="Muto C."/>
            <person name="Cheng S.J."/>
            <person name="Richter R.A."/>
            <person name="Bruno V.M."/>
            <person name="Liu G."/>
            <person name="Beyhan S."/>
            <person name="Sundermann A.J."/>
            <person name="Mounaud S."/>
            <person name="Pasculle A.W."/>
            <person name="Nierman W.C."/>
            <person name="Driscoll E."/>
            <person name="Cumbie R."/>
            <person name="Clancy C.J."/>
            <person name="Dupont C.L."/>
        </authorList>
    </citation>
    <scope>NUCLEOTIDE SEQUENCE</scope>
    <source>
        <strain evidence="1">GL16</strain>
    </source>
</reference>
<organism evidence="1 2">
    <name type="scientific">Rhizopus oryzae</name>
    <name type="common">Mucormycosis agent</name>
    <name type="synonym">Rhizopus arrhizus var. delemar</name>
    <dbReference type="NCBI Taxonomy" id="64495"/>
    <lineage>
        <taxon>Eukaryota</taxon>
        <taxon>Fungi</taxon>
        <taxon>Fungi incertae sedis</taxon>
        <taxon>Mucoromycota</taxon>
        <taxon>Mucoromycotina</taxon>
        <taxon>Mucoromycetes</taxon>
        <taxon>Mucorales</taxon>
        <taxon>Mucorineae</taxon>
        <taxon>Rhizopodaceae</taxon>
        <taxon>Rhizopus</taxon>
    </lineage>
</organism>
<evidence type="ECO:0008006" key="3">
    <source>
        <dbReference type="Google" id="ProtNLM"/>
    </source>
</evidence>
<dbReference type="AlphaFoldDB" id="A0A9P6Y0C4"/>
<dbReference type="Gene3D" id="3.30.420.10">
    <property type="entry name" value="Ribonuclease H-like superfamily/Ribonuclease H"/>
    <property type="match status" value="1"/>
</dbReference>
<sequence length="106" mass="11525">MSTTISHCCITTPTVKHGGGNGMVWACMTTHEVGYICEIKDGGMTTSDYIHILKTELADTLDCYRLGDGDFIFQHDNDPKHTAKITTTCLKEEAKVPSAVLALSMS</sequence>
<dbReference type="Proteomes" id="UP000717996">
    <property type="component" value="Unassembled WGS sequence"/>
</dbReference>
<dbReference type="InterPro" id="IPR036397">
    <property type="entry name" value="RNaseH_sf"/>
</dbReference>
<evidence type="ECO:0000313" key="2">
    <source>
        <dbReference type="Proteomes" id="UP000717996"/>
    </source>
</evidence>
<dbReference type="GO" id="GO:0003676">
    <property type="term" value="F:nucleic acid binding"/>
    <property type="evidence" value="ECO:0007669"/>
    <property type="project" value="InterPro"/>
</dbReference>
<comment type="caution">
    <text evidence="1">The sequence shown here is derived from an EMBL/GenBank/DDBJ whole genome shotgun (WGS) entry which is preliminary data.</text>
</comment>